<proteinExistence type="predicted"/>
<dbReference type="InterPro" id="IPR019630">
    <property type="entry name" value="DUF2496_YbaM-rel"/>
</dbReference>
<reference evidence="1" key="1">
    <citation type="submission" date="2013-06" db="EMBL/GenBank/DDBJ databases">
        <authorList>
            <person name="Mazano-Marin A."/>
        </authorList>
    </citation>
    <scope>NUCLEOTIDE SEQUENCE</scope>
    <source>
        <strain evidence="1">SCt-VLC</strain>
    </source>
</reference>
<dbReference type="RefSeq" id="WP_061770767.1">
    <property type="nucleotide sequence ID" value="NZ_FR904237.1"/>
</dbReference>
<reference evidence="1" key="2">
    <citation type="journal article" date="2014" name="Genome Biol. Evol.">
        <title>Settling down: the genome of Serratia symbiotica from the aphid Cinara tujafilina zooms in on the process of accommodation to a cooperative intracellular life.</title>
        <authorList>
            <person name="Manzano-Marin A."/>
            <person name="Latorre A."/>
        </authorList>
    </citation>
    <scope>NUCLEOTIDE SEQUENCE</scope>
    <source>
        <strain evidence="1">SCt-VLC</strain>
    </source>
</reference>
<protein>
    <submittedName>
        <fullName evidence="1">Uncharacterized protein YbaM</fullName>
    </submittedName>
</protein>
<name>A0A068RCX7_9GAMM</name>
<organism evidence="1">
    <name type="scientific">Serratia symbiotica SCt-VLC</name>
    <dbReference type="NCBI Taxonomy" id="1347341"/>
    <lineage>
        <taxon>Bacteria</taxon>
        <taxon>Pseudomonadati</taxon>
        <taxon>Pseudomonadota</taxon>
        <taxon>Gammaproteobacteria</taxon>
        <taxon>Enterobacterales</taxon>
        <taxon>Yersiniaceae</taxon>
        <taxon>Serratia</taxon>
        <taxon>Serratia symbiotica</taxon>
    </lineage>
</organism>
<dbReference type="AlphaFoldDB" id="A0A068RCX7"/>
<dbReference type="NCBIfam" id="NF008266">
    <property type="entry name" value="PRK11038.1"/>
    <property type="match status" value="1"/>
</dbReference>
<accession>A0A068RCX7</accession>
<dbReference type="OrthoDB" id="6197868at2"/>
<gene>
    <name evidence="1" type="primary">ybaM</name>
    <name evidence="1" type="ORF">SCTVLC_1949</name>
</gene>
<dbReference type="EMBL" id="FR904237">
    <property type="protein sequence ID" value="CDG48624.1"/>
    <property type="molecule type" value="Genomic_DNA"/>
</dbReference>
<dbReference type="Pfam" id="PF10689">
    <property type="entry name" value="DUF2496"/>
    <property type="match status" value="1"/>
</dbReference>
<evidence type="ECO:0000313" key="1">
    <source>
        <dbReference type="EMBL" id="CDG48624.1"/>
    </source>
</evidence>
<sequence length="65" mass="7339">MSLENASTTLQLAVDLIYLLECNEIDPATVLAALDIVKQDYQEKLQHTNNNSPYLAYELDDDKLP</sequence>